<gene>
    <name evidence="2" type="ORF">AA23TX_02505</name>
</gene>
<dbReference type="PANTHER" id="PTHR47197:SF3">
    <property type="entry name" value="DIHYDRO-HEME D1 DEHYDROGENASE"/>
    <property type="match status" value="1"/>
</dbReference>
<sequence length="772" mass="81712">MSPEAPPGARTRPRRARSVVTVTLAVATLGASAVAAVPASAQQPIGVGPVPITFHMKDDNGKWFDSGLNLFGDQSLAVAEMPRLGTLGGLTTGGELSSLLNSDLAGAVGNLTQNLLGQVPLLGSLGGELGKALNLDSTLSAVKSIGATNRQAAPAAAKAENLLGQFGQQLTTMRADQPINLSSLPVGLDLQGALNDLARFAVKGPPVTVNFVVDPKESTGARNPMGLIAPEGAEGFPYDMPGGAFFGQRSIQLTEPGLYAFTDMVTPYMLGAVVVDDPLTIGLDFGKASMVNSRNLVVPTNSDIVNRLVNTFFNITNPNNWQQFKPDSENKFDAIQPPVPILQYDAAGNPVLIPNLDAYFDKKFSYPKTLSKGNQLPATPGVGEVWIDTEVEEWAGKKAVGSATKVNVTNWTVDRKIGAPSINMNNPHNMWTDKDYKYLYQTEWFSNKLDVFDRETGQFVRSTQVGQNPAHVMTETGSDKLVIGINAGNEVVELAPGGTNVLRKITVSPTGEVRHPHAHWTSADGKTVVTPNVMTNNASVIDMPTGTVRTEKTGQFPIASSMSPDSSRFYTADFLGESITCVSLAEAACADNGQKVHSKTIDLWANYSPQDGPKSGAPFGGLMIQLPVSPDGKALLGANVLSQTVTVVDPRTNKIVKDLPCTAGCHGINFGAKKGGGYYAYVSNKFSNVMQIIDVDPNGDGNIDDAKVAGQLTLDPTAATKMDGSIAGKAGYGGQGVLPIPLVYNGWAQQNQGSWRSQLTCRQLNPITQSAC</sequence>
<evidence type="ECO:0000313" key="3">
    <source>
        <dbReference type="Proteomes" id="UP000399805"/>
    </source>
</evidence>
<evidence type="ECO:0000256" key="1">
    <source>
        <dbReference type="SAM" id="SignalP"/>
    </source>
</evidence>
<dbReference type="AlphaFoldDB" id="A0A6I8LIV2"/>
<protein>
    <submittedName>
        <fullName evidence="2">Pseudoazurin</fullName>
    </submittedName>
</protein>
<evidence type="ECO:0000313" key="2">
    <source>
        <dbReference type="EMBL" id="VVJ17484.1"/>
    </source>
</evidence>
<dbReference type="PANTHER" id="PTHR47197">
    <property type="entry name" value="PROTEIN NIRF"/>
    <property type="match status" value="1"/>
</dbReference>
<keyword evidence="3" id="KW-1185">Reference proteome</keyword>
<dbReference type="SUPFAM" id="SSF51004">
    <property type="entry name" value="C-terminal (heme d1) domain of cytochrome cd1-nitrite reductase"/>
    <property type="match status" value="1"/>
</dbReference>
<dbReference type="Gene3D" id="2.130.10.10">
    <property type="entry name" value="YVTN repeat-like/Quinoprotein amine dehydrogenase"/>
    <property type="match status" value="2"/>
</dbReference>
<name>A0A6I8LIV2_9PSEU</name>
<dbReference type="InterPro" id="IPR015943">
    <property type="entry name" value="WD40/YVTN_repeat-like_dom_sf"/>
</dbReference>
<feature type="signal peptide" evidence="1">
    <location>
        <begin position="1"/>
        <end position="35"/>
    </location>
</feature>
<accession>A0A6I8LIV2</accession>
<keyword evidence="1" id="KW-0732">Signal</keyword>
<feature type="chain" id="PRO_5039057332" evidence="1">
    <location>
        <begin position="36"/>
        <end position="772"/>
    </location>
</feature>
<dbReference type="InterPro" id="IPR051200">
    <property type="entry name" value="Host-pathogen_enzymatic-act"/>
</dbReference>
<dbReference type="EMBL" id="CABVGP010000001">
    <property type="protein sequence ID" value="VVJ17484.1"/>
    <property type="molecule type" value="Genomic_DNA"/>
</dbReference>
<dbReference type="Proteomes" id="UP000399805">
    <property type="component" value="Unassembled WGS sequence"/>
</dbReference>
<proteinExistence type="predicted"/>
<dbReference type="InterPro" id="IPR011048">
    <property type="entry name" value="Haem_d1_sf"/>
</dbReference>
<organism evidence="2 3">
    <name type="scientific">Amycolatopsis camponoti</name>
    <dbReference type="NCBI Taxonomy" id="2606593"/>
    <lineage>
        <taxon>Bacteria</taxon>
        <taxon>Bacillati</taxon>
        <taxon>Actinomycetota</taxon>
        <taxon>Actinomycetes</taxon>
        <taxon>Pseudonocardiales</taxon>
        <taxon>Pseudonocardiaceae</taxon>
        <taxon>Amycolatopsis</taxon>
    </lineage>
</organism>
<reference evidence="2 3" key="1">
    <citation type="submission" date="2019-09" db="EMBL/GenBank/DDBJ databases">
        <authorList>
            <person name="Leyn A S."/>
        </authorList>
    </citation>
    <scope>NUCLEOTIDE SEQUENCE [LARGE SCALE GENOMIC DNA]</scope>
    <source>
        <strain evidence="2">AA231_1</strain>
    </source>
</reference>